<protein>
    <submittedName>
        <fullName evidence="1">PAS domain S-box protein</fullName>
    </submittedName>
</protein>
<dbReference type="Gene3D" id="3.30.450.20">
    <property type="entry name" value="PAS domain"/>
    <property type="match status" value="1"/>
</dbReference>
<name>A0A8A4TYH3_SULCO</name>
<dbReference type="InterPro" id="IPR000014">
    <property type="entry name" value="PAS"/>
</dbReference>
<evidence type="ECO:0000313" key="1">
    <source>
        <dbReference type="EMBL" id="QTD54278.1"/>
    </source>
</evidence>
<dbReference type="KEGG" id="scor:J3U87_17680"/>
<proteinExistence type="predicted"/>
<evidence type="ECO:0000313" key="2">
    <source>
        <dbReference type="Proteomes" id="UP000663929"/>
    </source>
</evidence>
<dbReference type="NCBIfam" id="TIGR00229">
    <property type="entry name" value="sensory_box"/>
    <property type="match status" value="1"/>
</dbReference>
<gene>
    <name evidence="1" type="ORF">J3U87_17680</name>
</gene>
<reference evidence="1" key="1">
    <citation type="submission" date="2021-03" db="EMBL/GenBank/DDBJ databases">
        <title>Acanthopleuribacteraceae sp. M133.</title>
        <authorList>
            <person name="Wang G."/>
        </authorList>
    </citation>
    <scope>NUCLEOTIDE SEQUENCE</scope>
    <source>
        <strain evidence="1">M133</strain>
    </source>
</reference>
<dbReference type="SUPFAM" id="SSF55785">
    <property type="entry name" value="PYP-like sensor domain (PAS domain)"/>
    <property type="match status" value="1"/>
</dbReference>
<keyword evidence="2" id="KW-1185">Reference proteome</keyword>
<accession>A0A8A4TYH3</accession>
<organism evidence="1 2">
    <name type="scientific">Sulfidibacter corallicola</name>
    <dbReference type="NCBI Taxonomy" id="2818388"/>
    <lineage>
        <taxon>Bacteria</taxon>
        <taxon>Pseudomonadati</taxon>
        <taxon>Acidobacteriota</taxon>
        <taxon>Holophagae</taxon>
        <taxon>Acanthopleuribacterales</taxon>
        <taxon>Acanthopleuribacteraceae</taxon>
        <taxon>Sulfidibacter</taxon>
    </lineage>
</organism>
<dbReference type="Proteomes" id="UP000663929">
    <property type="component" value="Chromosome"/>
</dbReference>
<dbReference type="InterPro" id="IPR035965">
    <property type="entry name" value="PAS-like_dom_sf"/>
</dbReference>
<dbReference type="EMBL" id="CP071793">
    <property type="protein sequence ID" value="QTD54278.1"/>
    <property type="molecule type" value="Genomic_DNA"/>
</dbReference>
<dbReference type="RefSeq" id="WP_237384375.1">
    <property type="nucleotide sequence ID" value="NZ_CP071793.1"/>
</dbReference>
<dbReference type="AlphaFoldDB" id="A0A8A4TYH3"/>
<sequence>MAKPLNPSSDGLPVGLDLNVATSLILETLLFASTRSIFIIDARNGQFLFSNKKAQAFYGFADREFLSLKVNDLAPQLDLIGWDRYVEKIKLNRDRQLTVLGMHRKKNGITCPVRVVPRYIEAPAGPFVIAEVEDWTRFSRERQEFAENERLIGMQLSESMCIDQFRQQFSGLYSSISESRNQILGERIRVIRRNLEQKKFLKLLLDSRKHRELLSEYLKSMIEEIKGTSKEIFSAAEKCKDFLLSQSVCRKKGGFDKFSSRTIDIRYLIAKLSISLERRCHLNVSFDNCTQNTLMQVDGQKLTLAISGVVNNILPEDSLDSSSNVSIALMRRKECLNIVIEIPDDEFVIESGLFSPRGKLYQSGVVLSSLGVRFSIYRNCHKVVFDIQELKVKEIGDLKIIE</sequence>